<dbReference type="RefSeq" id="WP_156970090.1">
    <property type="nucleotide sequence ID" value="NZ_AVCH01000197.1"/>
</dbReference>
<evidence type="ECO:0000313" key="3">
    <source>
        <dbReference type="EMBL" id="KFN42790.1"/>
    </source>
</evidence>
<comment type="caution">
    <text evidence="3">The sequence shown here is derived from an EMBL/GenBank/DDBJ whole genome shotgun (WGS) entry which is preliminary data.</text>
</comment>
<dbReference type="eggNOG" id="COG1388">
    <property type="taxonomic scope" value="Bacteria"/>
</dbReference>
<keyword evidence="4" id="KW-1185">Reference proteome</keyword>
<feature type="domain" description="LysM" evidence="2">
    <location>
        <begin position="48"/>
        <end position="92"/>
    </location>
</feature>
<feature type="region of interest" description="Disordered" evidence="1">
    <location>
        <begin position="93"/>
        <end position="128"/>
    </location>
</feature>
<evidence type="ECO:0000256" key="1">
    <source>
        <dbReference type="SAM" id="MobiDB-lite"/>
    </source>
</evidence>
<dbReference type="AlphaFoldDB" id="A0A091BEG3"/>
<dbReference type="Gene3D" id="3.10.350.10">
    <property type="entry name" value="LysM domain"/>
    <property type="match status" value="1"/>
</dbReference>
<dbReference type="CDD" id="cd00118">
    <property type="entry name" value="LysM"/>
    <property type="match status" value="1"/>
</dbReference>
<accession>A0A091BEG3</accession>
<sequence length="128" mass="13769">MNHRLARLVVAILVLALLAACGQSRVVRREGSRPAPARPAAASVPRDGSYEVRRGDTLYGIAFRHGLDYREVAEWNRIPPPYTIYPGQRLRLRGATSSRGPVQATAPAPARSVTGMPPPRSGTTGTVS</sequence>
<proteinExistence type="predicted"/>
<dbReference type="Pfam" id="PF01476">
    <property type="entry name" value="LysM"/>
    <property type="match status" value="1"/>
</dbReference>
<evidence type="ECO:0000259" key="2">
    <source>
        <dbReference type="PROSITE" id="PS51782"/>
    </source>
</evidence>
<gene>
    <name evidence="3" type="ORF">N790_11365</name>
</gene>
<dbReference type="STRING" id="1384054.N790_11365"/>
<organism evidence="3 4">
    <name type="scientific">Arenimonas malthae CC-JY-1</name>
    <dbReference type="NCBI Taxonomy" id="1384054"/>
    <lineage>
        <taxon>Bacteria</taxon>
        <taxon>Pseudomonadati</taxon>
        <taxon>Pseudomonadota</taxon>
        <taxon>Gammaproteobacteria</taxon>
        <taxon>Lysobacterales</taxon>
        <taxon>Lysobacteraceae</taxon>
        <taxon>Arenimonas</taxon>
    </lineage>
</organism>
<reference evidence="3 4" key="1">
    <citation type="submission" date="2013-09" db="EMBL/GenBank/DDBJ databases">
        <title>Genome sequencing of Arenimonas malthae.</title>
        <authorList>
            <person name="Chen F."/>
            <person name="Wang G."/>
        </authorList>
    </citation>
    <scope>NUCLEOTIDE SEQUENCE [LARGE SCALE GENOMIC DNA]</scope>
    <source>
        <strain evidence="3 4">CC-JY-1</strain>
    </source>
</reference>
<dbReference type="EMBL" id="AVCH01000197">
    <property type="protein sequence ID" value="KFN42790.1"/>
    <property type="molecule type" value="Genomic_DNA"/>
</dbReference>
<feature type="region of interest" description="Disordered" evidence="1">
    <location>
        <begin position="28"/>
        <end position="49"/>
    </location>
</feature>
<dbReference type="Proteomes" id="UP000029392">
    <property type="component" value="Unassembled WGS sequence"/>
</dbReference>
<evidence type="ECO:0000313" key="4">
    <source>
        <dbReference type="Proteomes" id="UP000029392"/>
    </source>
</evidence>
<feature type="compositionally biased region" description="Low complexity" evidence="1">
    <location>
        <begin position="33"/>
        <end position="46"/>
    </location>
</feature>
<dbReference type="PROSITE" id="PS51782">
    <property type="entry name" value="LYSM"/>
    <property type="match status" value="1"/>
</dbReference>
<dbReference type="SUPFAM" id="SSF54106">
    <property type="entry name" value="LysM domain"/>
    <property type="match status" value="1"/>
</dbReference>
<dbReference type="PROSITE" id="PS51257">
    <property type="entry name" value="PROKAR_LIPOPROTEIN"/>
    <property type="match status" value="1"/>
</dbReference>
<feature type="non-terminal residue" evidence="3">
    <location>
        <position position="128"/>
    </location>
</feature>
<name>A0A091BEG3_9GAMM</name>
<dbReference type="OrthoDB" id="9795421at2"/>
<dbReference type="InterPro" id="IPR018392">
    <property type="entry name" value="LysM"/>
</dbReference>
<dbReference type="SMART" id="SM00257">
    <property type="entry name" value="LysM"/>
    <property type="match status" value="1"/>
</dbReference>
<protein>
    <recommendedName>
        <fullName evidence="2">LysM domain-containing protein</fullName>
    </recommendedName>
</protein>
<dbReference type="InterPro" id="IPR036779">
    <property type="entry name" value="LysM_dom_sf"/>
</dbReference>